<feature type="compositionally biased region" description="Low complexity" evidence="1">
    <location>
        <begin position="119"/>
        <end position="132"/>
    </location>
</feature>
<reference evidence="4 5" key="1">
    <citation type="submission" date="2019-02" db="EMBL/GenBank/DDBJ databases">
        <title>Deep-cultivation of Planctomycetes and their phenomic and genomic characterization uncovers novel biology.</title>
        <authorList>
            <person name="Wiegand S."/>
            <person name="Jogler M."/>
            <person name="Boedeker C."/>
            <person name="Pinto D."/>
            <person name="Vollmers J."/>
            <person name="Rivas-Marin E."/>
            <person name="Kohn T."/>
            <person name="Peeters S.H."/>
            <person name="Heuer A."/>
            <person name="Rast P."/>
            <person name="Oberbeckmann S."/>
            <person name="Bunk B."/>
            <person name="Jeske O."/>
            <person name="Meyerdierks A."/>
            <person name="Storesund J.E."/>
            <person name="Kallscheuer N."/>
            <person name="Luecker S."/>
            <person name="Lage O.M."/>
            <person name="Pohl T."/>
            <person name="Merkel B.J."/>
            <person name="Hornburger P."/>
            <person name="Mueller R.-W."/>
            <person name="Bruemmer F."/>
            <person name="Labrenz M."/>
            <person name="Spormann A.M."/>
            <person name="Op Den Camp H."/>
            <person name="Overmann J."/>
            <person name="Amann R."/>
            <person name="Jetten M.S.M."/>
            <person name="Mascher T."/>
            <person name="Medema M.H."/>
            <person name="Devos D.P."/>
            <person name="Kaster A.-K."/>
            <person name="Ovreas L."/>
            <person name="Rohde M."/>
            <person name="Galperin M.Y."/>
            <person name="Jogler C."/>
        </authorList>
    </citation>
    <scope>NUCLEOTIDE SEQUENCE [LARGE SCALE GENOMIC DNA]</scope>
    <source>
        <strain evidence="4 5">Pla52n</strain>
    </source>
</reference>
<evidence type="ECO:0000313" key="4">
    <source>
        <dbReference type="EMBL" id="TWU01231.1"/>
    </source>
</evidence>
<dbReference type="RefSeq" id="WP_231742189.1">
    <property type="nucleotide sequence ID" value="NZ_CP151726.1"/>
</dbReference>
<feature type="region of interest" description="Disordered" evidence="1">
    <location>
        <begin position="402"/>
        <end position="469"/>
    </location>
</feature>
<evidence type="ECO:0000313" key="5">
    <source>
        <dbReference type="Proteomes" id="UP000320176"/>
    </source>
</evidence>
<feature type="transmembrane region" description="Helical" evidence="2">
    <location>
        <begin position="579"/>
        <end position="598"/>
    </location>
</feature>
<feature type="compositionally biased region" description="Basic and acidic residues" evidence="1">
    <location>
        <begin position="546"/>
        <end position="560"/>
    </location>
</feature>
<feature type="region of interest" description="Disordered" evidence="1">
    <location>
        <begin position="242"/>
        <end position="302"/>
    </location>
</feature>
<feature type="signal peptide" evidence="3">
    <location>
        <begin position="1"/>
        <end position="30"/>
    </location>
</feature>
<feature type="compositionally biased region" description="Polar residues" evidence="1">
    <location>
        <begin position="274"/>
        <end position="301"/>
    </location>
</feature>
<organism evidence="4 5">
    <name type="scientific">Stieleria varia</name>
    <dbReference type="NCBI Taxonomy" id="2528005"/>
    <lineage>
        <taxon>Bacteria</taxon>
        <taxon>Pseudomonadati</taxon>
        <taxon>Planctomycetota</taxon>
        <taxon>Planctomycetia</taxon>
        <taxon>Pirellulales</taxon>
        <taxon>Pirellulaceae</taxon>
        <taxon>Stieleria</taxon>
    </lineage>
</organism>
<keyword evidence="2" id="KW-0472">Membrane</keyword>
<keyword evidence="3" id="KW-0732">Signal</keyword>
<keyword evidence="5" id="KW-1185">Reference proteome</keyword>
<proteinExistence type="predicted"/>
<evidence type="ECO:0000256" key="1">
    <source>
        <dbReference type="SAM" id="MobiDB-lite"/>
    </source>
</evidence>
<sequence length="623" mass="65747" precursor="true">MSDLKQMRLFVAIGIAVCCGVLASARSVDAQSMTSPSTTPSCPQGMTAWPIAASTLPTRPISSQHAATLSSKSADWGDAAEIPIPELRSTAQSKASAPDKVVQMKPQNGFSMPGSIQTAGGAAAAGANNPNPYRTETSGQNTPAFTGLSDQRATPRPQGPTTAEVEERDNRWRTNVTGAQMPTTDRIAQRDTQSALQQSGAQQLTAAERFAQAAAANAASANSGQANDPSIAAASAQAGNRNINFPPLPGSNNPNNPAATNPNFATLPGGLGLPNQNAQADRTNTRSVGFNPNDPTQTTNDPAAINLSIAERNERLRLQNLATQQAERERLAALATSGQTSAQQQAAGQTPEQVAYQQRLAEYRQQQAMLDYQKRLAAAGTPSATNATTGAGTSWDMELFNTQNQTGNPAQSGIQNVGLQNPALQNPGAPNNPQSNPYQTASDPSRLGFPNTTAAAPPAQRDVDPSLSEADKQRLPANAWTFDDWGLPVDKGGRVLDRRGNPVSKEEQFRLRYGSVAGNMGNQPNGAAPGQVSPGQGTLVSNRASTEQEDRTASFSDGDRTNGNIGGTTKPRGFVAQSFFNGAMLVSIVANVYMIYWFKNVYVRYRELIAAQRVMNSPGSLID</sequence>
<feature type="chain" id="PRO_5022942588" evidence="3">
    <location>
        <begin position="31"/>
        <end position="623"/>
    </location>
</feature>
<evidence type="ECO:0000256" key="3">
    <source>
        <dbReference type="SAM" id="SignalP"/>
    </source>
</evidence>
<feature type="compositionally biased region" description="Low complexity" evidence="1">
    <location>
        <begin position="250"/>
        <end position="268"/>
    </location>
</feature>
<feature type="compositionally biased region" description="Polar residues" evidence="1">
    <location>
        <begin position="402"/>
        <end position="443"/>
    </location>
</feature>
<feature type="compositionally biased region" description="Low complexity" evidence="1">
    <location>
        <begin position="192"/>
        <end position="201"/>
    </location>
</feature>
<feature type="compositionally biased region" description="Polar residues" evidence="1">
    <location>
        <begin position="105"/>
        <end position="118"/>
    </location>
</feature>
<feature type="compositionally biased region" description="Polar residues" evidence="1">
    <location>
        <begin position="533"/>
        <end position="545"/>
    </location>
</feature>
<feature type="compositionally biased region" description="Polar residues" evidence="1">
    <location>
        <begin position="173"/>
        <end position="183"/>
    </location>
</feature>
<accession>A0A5C6AP82</accession>
<dbReference type="Proteomes" id="UP000320176">
    <property type="component" value="Unassembled WGS sequence"/>
</dbReference>
<name>A0A5C6AP82_9BACT</name>
<dbReference type="EMBL" id="SJPN01000005">
    <property type="protein sequence ID" value="TWU01231.1"/>
    <property type="molecule type" value="Genomic_DNA"/>
</dbReference>
<protein>
    <submittedName>
        <fullName evidence="4">Uncharacterized protein</fullName>
    </submittedName>
</protein>
<gene>
    <name evidence="4" type="ORF">Pla52n_46040</name>
</gene>
<feature type="compositionally biased region" description="Polar residues" evidence="1">
    <location>
        <begin position="134"/>
        <end position="152"/>
    </location>
</feature>
<comment type="caution">
    <text evidence="4">The sequence shown here is derived from an EMBL/GenBank/DDBJ whole genome shotgun (WGS) entry which is preliminary data.</text>
</comment>
<feature type="region of interest" description="Disordered" evidence="1">
    <location>
        <begin position="519"/>
        <end position="568"/>
    </location>
</feature>
<dbReference type="AlphaFoldDB" id="A0A5C6AP82"/>
<evidence type="ECO:0000256" key="2">
    <source>
        <dbReference type="SAM" id="Phobius"/>
    </source>
</evidence>
<keyword evidence="2" id="KW-0812">Transmembrane</keyword>
<keyword evidence="2" id="KW-1133">Transmembrane helix</keyword>
<feature type="region of interest" description="Disordered" evidence="1">
    <location>
        <begin position="86"/>
        <end position="201"/>
    </location>
</feature>